<comment type="function">
    <text evidence="9">Converts cobyric acid to cobinamide by the addition of aminopropanol on the F carboxylic group.</text>
</comment>
<dbReference type="Proteomes" id="UP000199409">
    <property type="component" value="Unassembled WGS sequence"/>
</dbReference>
<keyword evidence="6 9" id="KW-0812">Transmembrane</keyword>
<evidence type="ECO:0000313" key="11">
    <source>
        <dbReference type="Proteomes" id="UP000199409"/>
    </source>
</evidence>
<keyword evidence="7 9" id="KW-1133">Transmembrane helix</keyword>
<dbReference type="InterPro" id="IPR004485">
    <property type="entry name" value="Cobalamin_biosynth_CobD/CbiB"/>
</dbReference>
<evidence type="ECO:0000256" key="6">
    <source>
        <dbReference type="ARBA" id="ARBA00022692"/>
    </source>
</evidence>
<evidence type="ECO:0000256" key="7">
    <source>
        <dbReference type="ARBA" id="ARBA00022989"/>
    </source>
</evidence>
<dbReference type="OrthoDB" id="9811967at2"/>
<dbReference type="NCBIfam" id="TIGR00380">
    <property type="entry name" value="cobal_cbiB"/>
    <property type="match status" value="1"/>
</dbReference>
<accession>A0A1H3X309</accession>
<reference evidence="10 11" key="1">
    <citation type="submission" date="2016-10" db="EMBL/GenBank/DDBJ databases">
        <authorList>
            <person name="de Groot N.N."/>
        </authorList>
    </citation>
    <scope>NUCLEOTIDE SEQUENCE [LARGE SCALE GENOMIC DNA]</scope>
    <source>
        <strain evidence="10 11">DSM 7343</strain>
    </source>
</reference>
<dbReference type="HAMAP" id="MF_00024">
    <property type="entry name" value="CobD_CbiB"/>
    <property type="match status" value="1"/>
</dbReference>
<dbReference type="GO" id="GO:0015420">
    <property type="term" value="F:ABC-type vitamin B12 transporter activity"/>
    <property type="evidence" value="ECO:0007669"/>
    <property type="project" value="UniProtKB-UniRule"/>
</dbReference>
<keyword evidence="5 9" id="KW-0169">Cobalamin biosynthesis</keyword>
<feature type="transmembrane region" description="Helical" evidence="9">
    <location>
        <begin position="75"/>
        <end position="95"/>
    </location>
</feature>
<comment type="subcellular location">
    <subcellularLocation>
        <location evidence="1 9">Cell membrane</location>
        <topology evidence="1 9">Multi-pass membrane protein</topology>
    </subcellularLocation>
</comment>
<evidence type="ECO:0000256" key="8">
    <source>
        <dbReference type="ARBA" id="ARBA00023136"/>
    </source>
</evidence>
<feature type="transmembrane region" description="Helical" evidence="9">
    <location>
        <begin position="45"/>
        <end position="69"/>
    </location>
</feature>
<sequence>MIPLYIQILLALSLDFFIGDPRWLPHPVKGIGRLALFLEGPLRRLLPLRIAGVIAVLLTTTISAGSVWLCCWLMTAVHPLLGDLVSILFLTTCFAMQDLRQHALAVYNALCAGDLTQAKSKVAMLVGRDTNDLDAAEISRATVESVAENTVDGVTAPLLFAFIGGAPGAILYKAINTLDSTYGYKNERYLHFGWAAARLDDLANFLPARISALLVPLAAKITLQGNTNAWDIFIRDRNNHPSPNGGQIEAAFAGALGVRLGGEISYGGKRSFRPYMGDLRNEMTPEKIKTTLHLMVATSLILLAGGILVQLIAM</sequence>
<dbReference type="GO" id="GO:0048472">
    <property type="term" value="F:threonine-phosphate decarboxylase activity"/>
    <property type="evidence" value="ECO:0007669"/>
    <property type="project" value="InterPro"/>
</dbReference>
<proteinExistence type="inferred from homology"/>
<comment type="caution">
    <text evidence="9">Lacks conserved residue(s) required for the propagation of feature annotation.</text>
</comment>
<organism evidence="10 11">
    <name type="scientific">Desulfuromusa kysingii</name>
    <dbReference type="NCBI Taxonomy" id="37625"/>
    <lineage>
        <taxon>Bacteria</taxon>
        <taxon>Pseudomonadati</taxon>
        <taxon>Thermodesulfobacteriota</taxon>
        <taxon>Desulfuromonadia</taxon>
        <taxon>Desulfuromonadales</taxon>
        <taxon>Geopsychrobacteraceae</taxon>
        <taxon>Desulfuromusa</taxon>
    </lineage>
</organism>
<keyword evidence="8 9" id="KW-0472">Membrane</keyword>
<dbReference type="STRING" id="37625.SAMN05660420_00773"/>
<comment type="similarity">
    <text evidence="3 9">Belongs to the CobD/CbiB family.</text>
</comment>
<name>A0A1H3X309_9BACT</name>
<dbReference type="PANTHER" id="PTHR34308">
    <property type="entry name" value="COBALAMIN BIOSYNTHESIS PROTEIN CBIB"/>
    <property type="match status" value="1"/>
</dbReference>
<gene>
    <name evidence="9" type="primary">cobD</name>
    <name evidence="10" type="ORF">SAMN05660420_00773</name>
</gene>
<protein>
    <recommendedName>
        <fullName evidence="9">Cobalamin biosynthesis protein CobD</fullName>
    </recommendedName>
</protein>
<evidence type="ECO:0000256" key="9">
    <source>
        <dbReference type="HAMAP-Rule" id="MF_00024"/>
    </source>
</evidence>
<evidence type="ECO:0000256" key="5">
    <source>
        <dbReference type="ARBA" id="ARBA00022573"/>
    </source>
</evidence>
<keyword evidence="11" id="KW-1185">Reference proteome</keyword>
<dbReference type="UniPathway" id="UPA00148"/>
<comment type="pathway">
    <text evidence="2 9">Cofactor biosynthesis; adenosylcobalamin biosynthesis.</text>
</comment>
<dbReference type="AlphaFoldDB" id="A0A1H3X309"/>
<dbReference type="RefSeq" id="WP_092344914.1">
    <property type="nucleotide sequence ID" value="NZ_FNQN01000002.1"/>
</dbReference>
<evidence type="ECO:0000256" key="2">
    <source>
        <dbReference type="ARBA" id="ARBA00004953"/>
    </source>
</evidence>
<dbReference type="Pfam" id="PF03186">
    <property type="entry name" value="CobD_Cbib"/>
    <property type="match status" value="1"/>
</dbReference>
<evidence type="ECO:0000256" key="3">
    <source>
        <dbReference type="ARBA" id="ARBA00006263"/>
    </source>
</evidence>
<dbReference type="GO" id="GO:0009236">
    <property type="term" value="P:cobalamin biosynthetic process"/>
    <property type="evidence" value="ECO:0007669"/>
    <property type="project" value="UniProtKB-UniRule"/>
</dbReference>
<dbReference type="GO" id="GO:0005886">
    <property type="term" value="C:plasma membrane"/>
    <property type="evidence" value="ECO:0007669"/>
    <property type="project" value="UniProtKB-SubCell"/>
</dbReference>
<dbReference type="EMBL" id="FNQN01000002">
    <property type="protein sequence ID" value="SDZ93012.1"/>
    <property type="molecule type" value="Genomic_DNA"/>
</dbReference>
<evidence type="ECO:0000256" key="1">
    <source>
        <dbReference type="ARBA" id="ARBA00004651"/>
    </source>
</evidence>
<dbReference type="PANTHER" id="PTHR34308:SF1">
    <property type="entry name" value="COBALAMIN BIOSYNTHESIS PROTEIN CBIB"/>
    <property type="match status" value="1"/>
</dbReference>
<evidence type="ECO:0000313" key="10">
    <source>
        <dbReference type="EMBL" id="SDZ93012.1"/>
    </source>
</evidence>
<feature type="transmembrane region" description="Helical" evidence="9">
    <location>
        <begin position="292"/>
        <end position="313"/>
    </location>
</feature>
<keyword evidence="4 9" id="KW-1003">Cell membrane</keyword>
<evidence type="ECO:0000256" key="4">
    <source>
        <dbReference type="ARBA" id="ARBA00022475"/>
    </source>
</evidence>